<feature type="transmembrane region" description="Helical" evidence="1">
    <location>
        <begin position="41"/>
        <end position="63"/>
    </location>
</feature>
<name>A0AAF0BVC5_9ACTN</name>
<feature type="transmembrane region" description="Helical" evidence="1">
    <location>
        <begin position="211"/>
        <end position="233"/>
    </location>
</feature>
<feature type="transmembrane region" description="Helical" evidence="1">
    <location>
        <begin position="353"/>
        <end position="376"/>
    </location>
</feature>
<keyword evidence="1" id="KW-0472">Membrane</keyword>
<feature type="transmembrane region" description="Helical" evidence="1">
    <location>
        <begin position="99"/>
        <end position="118"/>
    </location>
</feature>
<keyword evidence="1" id="KW-0812">Transmembrane</keyword>
<protein>
    <recommendedName>
        <fullName evidence="4">ABC-2 type transport system permease protein</fullName>
    </recommendedName>
</protein>
<feature type="transmembrane region" description="Helical" evidence="1">
    <location>
        <begin position="518"/>
        <end position="540"/>
    </location>
</feature>
<evidence type="ECO:0008006" key="4">
    <source>
        <dbReference type="Google" id="ProtNLM"/>
    </source>
</evidence>
<dbReference type="KEGG" id="ima:PO878_20510"/>
<accession>A0AAF0BVC5</accession>
<evidence type="ECO:0000313" key="2">
    <source>
        <dbReference type="EMBL" id="WCO66878.1"/>
    </source>
</evidence>
<feature type="transmembrane region" description="Helical" evidence="1">
    <location>
        <begin position="312"/>
        <end position="333"/>
    </location>
</feature>
<evidence type="ECO:0000313" key="3">
    <source>
        <dbReference type="Proteomes" id="UP001216390"/>
    </source>
</evidence>
<proteinExistence type="predicted"/>
<organism evidence="2 3">
    <name type="scientific">Iamia majanohamensis</name>
    <dbReference type="NCBI Taxonomy" id="467976"/>
    <lineage>
        <taxon>Bacteria</taxon>
        <taxon>Bacillati</taxon>
        <taxon>Actinomycetota</taxon>
        <taxon>Acidimicrobiia</taxon>
        <taxon>Acidimicrobiales</taxon>
        <taxon>Iamiaceae</taxon>
        <taxon>Iamia</taxon>
    </lineage>
</organism>
<gene>
    <name evidence="2" type="ORF">PO878_20510</name>
</gene>
<evidence type="ECO:0000256" key="1">
    <source>
        <dbReference type="SAM" id="Phobius"/>
    </source>
</evidence>
<dbReference type="EMBL" id="CP116942">
    <property type="protein sequence ID" value="WCO66878.1"/>
    <property type="molecule type" value="Genomic_DNA"/>
</dbReference>
<sequence length="545" mass="54376">MTAPTAAAGSVAPERRRPGRAPVAGAAALTRLVLRLDRVRVAVWVLSLTALVGFSGASIFGAYADEAALAQYAATVEGSSSLIALSGPAVGLDTYGGRIAWEIWPFGVAVALMAAFAVGRHTRSEEEAGRTELVRATVVGRHAHSASALAVSAGASLLVGVGFALALLALGLPVVGSLLLAAGFAALGIVFGAVALVTAQVTEHGRAATGMASAVVALSFVLRALGDVGSGALSWASPFGWVQATRPYAGDRWWPLALCLVAAAALVAVALALEARRDVGAGLVRPRPGPPRGAPGLGRPLGLAWRLQRAGLLAWAVGVGAGGLAFGSVAASADDLVGDNEQIRAYPAQLGGASLAEVFLATVLLYVALVATGFALQAALRPRSEEAAHRAEWVLAGGASRPRWLGSHLAVALAGSAVVLGAGGLGTGASYGASVGDAGQVTRIGLASLAFAPAVALVVGVGVALYGLVPRATAAVWAVLALAVVVGVLGEGLDLPQWVRDLSPFTHVPGVPAVDVDVVPLAALTGVAALLLTAGVAGFVRRDVA</sequence>
<feature type="transmembrane region" description="Helical" evidence="1">
    <location>
        <begin position="178"/>
        <end position="199"/>
    </location>
</feature>
<dbReference type="Proteomes" id="UP001216390">
    <property type="component" value="Chromosome"/>
</dbReference>
<dbReference type="RefSeq" id="WP_272736400.1">
    <property type="nucleotide sequence ID" value="NZ_CP116942.1"/>
</dbReference>
<feature type="transmembrane region" description="Helical" evidence="1">
    <location>
        <begin position="476"/>
        <end position="498"/>
    </location>
</feature>
<feature type="transmembrane region" description="Helical" evidence="1">
    <location>
        <begin position="148"/>
        <end position="172"/>
    </location>
</feature>
<feature type="transmembrane region" description="Helical" evidence="1">
    <location>
        <begin position="409"/>
        <end position="432"/>
    </location>
</feature>
<keyword evidence="1" id="KW-1133">Transmembrane helix</keyword>
<feature type="transmembrane region" description="Helical" evidence="1">
    <location>
        <begin position="444"/>
        <end position="469"/>
    </location>
</feature>
<feature type="transmembrane region" description="Helical" evidence="1">
    <location>
        <begin position="253"/>
        <end position="273"/>
    </location>
</feature>
<dbReference type="AlphaFoldDB" id="A0AAF0BVC5"/>
<reference evidence="2" key="1">
    <citation type="submission" date="2023-01" db="EMBL/GenBank/DDBJ databases">
        <title>The diversity of Class Acidimicrobiia in South China Sea sediment environments and the proposal of Iamia marina sp. nov., a novel species of the genus Iamia.</title>
        <authorList>
            <person name="He Y."/>
            <person name="Tian X."/>
        </authorList>
    </citation>
    <scope>NUCLEOTIDE SEQUENCE</scope>
    <source>
        <strain evidence="2">DSM 19957</strain>
    </source>
</reference>
<keyword evidence="3" id="KW-1185">Reference proteome</keyword>